<keyword evidence="5" id="KW-0418">Kinase</keyword>
<dbReference type="InterPro" id="IPR051334">
    <property type="entry name" value="SRPK"/>
</dbReference>
<evidence type="ECO:0000256" key="3">
    <source>
        <dbReference type="ARBA" id="ARBA00022679"/>
    </source>
</evidence>
<evidence type="ECO:0000259" key="9">
    <source>
        <dbReference type="PROSITE" id="PS50011"/>
    </source>
</evidence>
<dbReference type="AlphaFoldDB" id="A0A8H7XU85"/>
<protein>
    <recommendedName>
        <fullName evidence="1">non-specific serine/threonine protein kinase</fullName>
        <ecNumber evidence="1">2.7.11.1</ecNumber>
    </recommendedName>
</protein>
<dbReference type="Pfam" id="PF00069">
    <property type="entry name" value="Pkinase"/>
    <property type="match status" value="1"/>
</dbReference>
<dbReference type="GO" id="GO:0005524">
    <property type="term" value="F:ATP binding"/>
    <property type="evidence" value="ECO:0007669"/>
    <property type="project" value="UniProtKB-KW"/>
</dbReference>
<keyword evidence="6" id="KW-0067">ATP-binding</keyword>
<evidence type="ECO:0000256" key="8">
    <source>
        <dbReference type="ARBA" id="ARBA00048679"/>
    </source>
</evidence>
<evidence type="ECO:0000256" key="1">
    <source>
        <dbReference type="ARBA" id="ARBA00012513"/>
    </source>
</evidence>
<accession>A0A8H7XU85</accession>
<feature type="domain" description="Protein kinase" evidence="9">
    <location>
        <begin position="33"/>
        <end position="380"/>
    </location>
</feature>
<reference evidence="10" key="1">
    <citation type="submission" date="2021-02" db="EMBL/GenBank/DDBJ databases">
        <title>Psilocybe cubensis genome.</title>
        <authorList>
            <person name="Mckernan K.J."/>
            <person name="Crawford S."/>
            <person name="Trippe A."/>
            <person name="Kane L.T."/>
            <person name="Mclaughlin S."/>
        </authorList>
    </citation>
    <scope>NUCLEOTIDE SEQUENCE [LARGE SCALE GENOMIC DNA]</scope>
    <source>
        <strain evidence="10">MGC-MH-2018</strain>
    </source>
</reference>
<sequence length="903" mass="100875">MSQFPEEPLSESAADGSGYFPAFPGLKLGENRYEVIRKLGYGPRSSVWLALDAQDDRYIALKILTVHATNQANYELEVLKMIQRRGLDDLPSLQCHFIQNSAHGEHLCIGLAVLGTSLEDLRLSSPTKTLPVHIVQKAVASIMVPLLELHKLSLIHGAVTGDNIRFFIGNNKGDIESRLAQLPPCKIEKVVAINGVEYPVVRSQPITHGYDWNETQSSFVNCSLYLSNVGHGIIMLYTKCYNYVALRPPETIIETSYDSKVDIWMLGCAVYQLLTGDPLVLPEKTEDEGDHLAWIQAMVQDRFKRELAIRSPVRECFFAEDGFFIEDIPEDTLESRFASSGMPNITPDQTRGAVQFLERCLVLDPADRPTIAELKSHPWLRPGFACSCVFRSIPPLLADHPLQPLSKMDLRPQLQALPTELLDEIVISIPLHSAPSTILSLILTSRVFYTNLYPRHLYSRVILRDERRTSQAITNIFENPNLGRHVKGIHILYNPTREPKCPLNVTDGVEGLITLGLLPSLQSFTFHAQAGWNGYGQNVYGGFSQNFFGNIIKKCPLLSEFVLSGPEDSFFTPLAYDLGMSVLKDSKTLKTLGLDFCNTTLGTTSGFDIVAGNGRLLSFTLNSLSLSFGSCSKLPCISPILRLHFPNLKRLTLASFCLSDTAEAMSFWRRHPTLQTLSLPSDNPGQPLFSNDINQGFLPNLVHLEADLNEVAALAPIIHQLTRLCVRRSIAKEFPILLQRVFPDGQSRIRSLEIEGALKRSQIPNPLAFSDYILSIAKIIPALEEFGLTCRNLSMQLFFESLLEDRVQGLQLMRRLYIGYRDYHVHSEESRGRYLALVTNLSAQKWESLDSVTDISNRYDYPYTVANVVRNEEGKATWVEVGKGNGMQIGYENSPFGSIPGSG</sequence>
<dbReference type="GO" id="GO:0000245">
    <property type="term" value="P:spliceosomal complex assembly"/>
    <property type="evidence" value="ECO:0007669"/>
    <property type="project" value="TreeGrafter"/>
</dbReference>
<keyword evidence="2" id="KW-0723">Serine/threonine-protein kinase</keyword>
<dbReference type="Gene3D" id="3.30.200.20">
    <property type="entry name" value="Phosphorylase Kinase, domain 1"/>
    <property type="match status" value="1"/>
</dbReference>
<evidence type="ECO:0000256" key="6">
    <source>
        <dbReference type="ARBA" id="ARBA00022840"/>
    </source>
</evidence>
<dbReference type="InterPro" id="IPR032675">
    <property type="entry name" value="LRR_dom_sf"/>
</dbReference>
<keyword evidence="3" id="KW-0808">Transferase</keyword>
<gene>
    <name evidence="10" type="ORF">JR316_009179</name>
</gene>
<proteinExistence type="predicted"/>
<dbReference type="PANTHER" id="PTHR47634">
    <property type="entry name" value="PROTEIN KINASE DOMAIN-CONTAINING PROTEIN-RELATED"/>
    <property type="match status" value="1"/>
</dbReference>
<dbReference type="SMART" id="SM00220">
    <property type="entry name" value="S_TKc"/>
    <property type="match status" value="1"/>
</dbReference>
<dbReference type="EC" id="2.7.11.1" evidence="1"/>
<dbReference type="Gene3D" id="1.10.510.10">
    <property type="entry name" value="Transferase(Phosphotransferase) domain 1"/>
    <property type="match status" value="1"/>
</dbReference>
<organism evidence="10">
    <name type="scientific">Psilocybe cubensis</name>
    <name type="common">Psychedelic mushroom</name>
    <name type="synonym">Stropharia cubensis</name>
    <dbReference type="NCBI Taxonomy" id="181762"/>
    <lineage>
        <taxon>Eukaryota</taxon>
        <taxon>Fungi</taxon>
        <taxon>Dikarya</taxon>
        <taxon>Basidiomycota</taxon>
        <taxon>Agaricomycotina</taxon>
        <taxon>Agaricomycetes</taxon>
        <taxon>Agaricomycetidae</taxon>
        <taxon>Agaricales</taxon>
        <taxon>Agaricineae</taxon>
        <taxon>Strophariaceae</taxon>
        <taxon>Psilocybe</taxon>
    </lineage>
</organism>
<dbReference type="GO" id="GO:0004674">
    <property type="term" value="F:protein serine/threonine kinase activity"/>
    <property type="evidence" value="ECO:0007669"/>
    <property type="project" value="UniProtKB-KW"/>
</dbReference>
<evidence type="ECO:0000256" key="2">
    <source>
        <dbReference type="ARBA" id="ARBA00022527"/>
    </source>
</evidence>
<dbReference type="Gene3D" id="3.80.10.10">
    <property type="entry name" value="Ribonuclease Inhibitor"/>
    <property type="match status" value="1"/>
</dbReference>
<evidence type="ECO:0000313" key="10">
    <source>
        <dbReference type="EMBL" id="KAG5165599.1"/>
    </source>
</evidence>
<keyword evidence="4" id="KW-0547">Nucleotide-binding</keyword>
<evidence type="ECO:0000256" key="5">
    <source>
        <dbReference type="ARBA" id="ARBA00022777"/>
    </source>
</evidence>
<dbReference type="GO" id="GO:0050684">
    <property type="term" value="P:regulation of mRNA processing"/>
    <property type="evidence" value="ECO:0007669"/>
    <property type="project" value="TreeGrafter"/>
</dbReference>
<dbReference type="SUPFAM" id="SSF56112">
    <property type="entry name" value="Protein kinase-like (PK-like)"/>
    <property type="match status" value="1"/>
</dbReference>
<dbReference type="EMBL" id="JAFIQS010000009">
    <property type="protein sequence ID" value="KAG5165599.1"/>
    <property type="molecule type" value="Genomic_DNA"/>
</dbReference>
<evidence type="ECO:0000256" key="4">
    <source>
        <dbReference type="ARBA" id="ARBA00022741"/>
    </source>
</evidence>
<comment type="catalytic activity">
    <reaction evidence="8">
        <text>L-seryl-[protein] + ATP = O-phospho-L-seryl-[protein] + ADP + H(+)</text>
        <dbReference type="Rhea" id="RHEA:17989"/>
        <dbReference type="Rhea" id="RHEA-COMP:9863"/>
        <dbReference type="Rhea" id="RHEA-COMP:11604"/>
        <dbReference type="ChEBI" id="CHEBI:15378"/>
        <dbReference type="ChEBI" id="CHEBI:29999"/>
        <dbReference type="ChEBI" id="CHEBI:30616"/>
        <dbReference type="ChEBI" id="CHEBI:83421"/>
        <dbReference type="ChEBI" id="CHEBI:456216"/>
        <dbReference type="EC" id="2.7.11.1"/>
    </reaction>
</comment>
<dbReference type="SUPFAM" id="SSF52047">
    <property type="entry name" value="RNI-like"/>
    <property type="match status" value="1"/>
</dbReference>
<dbReference type="InterPro" id="IPR011009">
    <property type="entry name" value="Kinase-like_dom_sf"/>
</dbReference>
<dbReference type="PANTHER" id="PTHR47634:SF9">
    <property type="entry name" value="PROTEIN KINASE DOMAIN-CONTAINING PROTEIN-RELATED"/>
    <property type="match status" value="1"/>
</dbReference>
<comment type="caution">
    <text evidence="10">The sequence shown here is derived from an EMBL/GenBank/DDBJ whole genome shotgun (WGS) entry which is preliminary data.</text>
</comment>
<dbReference type="OrthoDB" id="5979581at2759"/>
<name>A0A8H7XU85_PSICU</name>
<evidence type="ECO:0000256" key="7">
    <source>
        <dbReference type="ARBA" id="ARBA00047899"/>
    </source>
</evidence>
<dbReference type="InterPro" id="IPR000719">
    <property type="entry name" value="Prot_kinase_dom"/>
</dbReference>
<dbReference type="PROSITE" id="PS50011">
    <property type="entry name" value="PROTEIN_KINASE_DOM"/>
    <property type="match status" value="1"/>
</dbReference>
<comment type="catalytic activity">
    <reaction evidence="7">
        <text>L-threonyl-[protein] + ATP = O-phospho-L-threonyl-[protein] + ADP + H(+)</text>
        <dbReference type="Rhea" id="RHEA:46608"/>
        <dbReference type="Rhea" id="RHEA-COMP:11060"/>
        <dbReference type="Rhea" id="RHEA-COMP:11605"/>
        <dbReference type="ChEBI" id="CHEBI:15378"/>
        <dbReference type="ChEBI" id="CHEBI:30013"/>
        <dbReference type="ChEBI" id="CHEBI:30616"/>
        <dbReference type="ChEBI" id="CHEBI:61977"/>
        <dbReference type="ChEBI" id="CHEBI:456216"/>
        <dbReference type="EC" id="2.7.11.1"/>
    </reaction>
</comment>